<dbReference type="GO" id="GO:0030246">
    <property type="term" value="F:carbohydrate binding"/>
    <property type="evidence" value="ECO:0007669"/>
    <property type="project" value="InterPro"/>
</dbReference>
<accession>A0AAV0HFA3</accession>
<proteinExistence type="predicted"/>
<comment type="caution">
    <text evidence="2">The sequence shown here is derived from an EMBL/GenBank/DDBJ whole genome shotgun (WGS) entry which is preliminary data.</text>
</comment>
<feature type="compositionally biased region" description="Low complexity" evidence="1">
    <location>
        <begin position="22"/>
        <end position="40"/>
    </location>
</feature>
<feature type="compositionally biased region" description="Polar residues" evidence="1">
    <location>
        <begin position="119"/>
        <end position="136"/>
    </location>
</feature>
<evidence type="ECO:0000256" key="1">
    <source>
        <dbReference type="SAM" id="MobiDB-lite"/>
    </source>
</evidence>
<evidence type="ECO:0000313" key="2">
    <source>
        <dbReference type="EMBL" id="CAI0384010.1"/>
    </source>
</evidence>
<organism evidence="2 3">
    <name type="scientific">Linum tenue</name>
    <dbReference type="NCBI Taxonomy" id="586396"/>
    <lineage>
        <taxon>Eukaryota</taxon>
        <taxon>Viridiplantae</taxon>
        <taxon>Streptophyta</taxon>
        <taxon>Embryophyta</taxon>
        <taxon>Tracheophyta</taxon>
        <taxon>Spermatophyta</taxon>
        <taxon>Magnoliopsida</taxon>
        <taxon>eudicotyledons</taxon>
        <taxon>Gunneridae</taxon>
        <taxon>Pentapetalae</taxon>
        <taxon>rosids</taxon>
        <taxon>fabids</taxon>
        <taxon>Malpighiales</taxon>
        <taxon>Linaceae</taxon>
        <taxon>Linum</taxon>
    </lineage>
</organism>
<dbReference type="GO" id="GO:0047938">
    <property type="term" value="F:glucose-6-phosphate 1-epimerase activity"/>
    <property type="evidence" value="ECO:0007669"/>
    <property type="project" value="TreeGrafter"/>
</dbReference>
<evidence type="ECO:0008006" key="4">
    <source>
        <dbReference type="Google" id="ProtNLM"/>
    </source>
</evidence>
<reference evidence="2" key="1">
    <citation type="submission" date="2022-08" db="EMBL/GenBank/DDBJ databases">
        <authorList>
            <person name="Gutierrez-Valencia J."/>
        </authorList>
    </citation>
    <scope>NUCLEOTIDE SEQUENCE</scope>
</reference>
<name>A0AAV0HFA3_9ROSI</name>
<dbReference type="InterPro" id="IPR014718">
    <property type="entry name" value="GH-type_carb-bd"/>
</dbReference>
<sequence>MASLLSFSLPKLGIVRATSLSPTTSIPTTTSDTGGSSSGTLEEKFGRKGIKFTDSVAELTVRNGSSLKLHIPDAHVTSYLPKVHWKDDGFEEVLYTIPPSGDGKQSKGGIGLVLHDVSPQPSSPTGLKQVKPSQSKPSLLTTSEWSVKAVDSDAIDALQVALGSKSGSLEMTYVVTLYPVSVATAVIVKNTGRKPVTLTGAILSHMRFKRRGKAAIQGLRSCSYCTHPPLSSPFEIITPGEAMKPDSPGLFDFFYEPEEKPGSWKVQDIPFTMLNHRISRVYAAPPEERLKPFYNTPPSKYETLDQGREIFFRMIRMGFEDIYVSSPGTFSERYGGDEKHHFICTGPATMLVPAVVKPGEEWRGAQVIEHDNL</sequence>
<protein>
    <recommendedName>
        <fullName evidence="4">Photosynthetic NDH subcomplex B 2</fullName>
    </recommendedName>
</protein>
<feature type="region of interest" description="Disordered" evidence="1">
    <location>
        <begin position="101"/>
        <end position="136"/>
    </location>
</feature>
<evidence type="ECO:0000313" key="3">
    <source>
        <dbReference type="Proteomes" id="UP001154282"/>
    </source>
</evidence>
<dbReference type="SUPFAM" id="SSF74650">
    <property type="entry name" value="Galactose mutarotase-like"/>
    <property type="match status" value="1"/>
</dbReference>
<keyword evidence="3" id="KW-1185">Reference proteome</keyword>
<dbReference type="PANTHER" id="PTHR11122">
    <property type="entry name" value="APOSPORY-ASSOCIATED PROTEIN C-RELATED"/>
    <property type="match status" value="1"/>
</dbReference>
<dbReference type="AlphaFoldDB" id="A0AAV0HFA3"/>
<dbReference type="GO" id="GO:0005737">
    <property type="term" value="C:cytoplasm"/>
    <property type="evidence" value="ECO:0007669"/>
    <property type="project" value="TreeGrafter"/>
</dbReference>
<feature type="region of interest" description="Disordered" evidence="1">
    <location>
        <begin position="22"/>
        <end position="42"/>
    </location>
</feature>
<dbReference type="Proteomes" id="UP001154282">
    <property type="component" value="Unassembled WGS sequence"/>
</dbReference>
<dbReference type="Gene3D" id="2.70.98.10">
    <property type="match status" value="1"/>
</dbReference>
<dbReference type="PANTHER" id="PTHR11122:SF18">
    <property type="entry name" value="PHOTOSYNTHETIC NDH SUBUNIT OF SUBCOMPLEX B 2, CHLOROPLASTIC"/>
    <property type="match status" value="1"/>
</dbReference>
<gene>
    <name evidence="2" type="ORF">LITE_LOCUS4248</name>
</gene>
<dbReference type="GO" id="GO:0005975">
    <property type="term" value="P:carbohydrate metabolic process"/>
    <property type="evidence" value="ECO:0007669"/>
    <property type="project" value="InterPro"/>
</dbReference>
<dbReference type="EMBL" id="CAMGYJ010000002">
    <property type="protein sequence ID" value="CAI0384010.1"/>
    <property type="molecule type" value="Genomic_DNA"/>
</dbReference>
<dbReference type="InterPro" id="IPR011013">
    <property type="entry name" value="Gal_mutarotase_sf_dom"/>
</dbReference>